<gene>
    <name evidence="8" type="ORF">SM757_33460</name>
</gene>
<evidence type="ECO:0000256" key="6">
    <source>
        <dbReference type="SAM" id="SignalP"/>
    </source>
</evidence>
<dbReference type="RefSeq" id="WP_322468644.1">
    <property type="nucleotide sequence ID" value="NZ_JAXOJX010000119.1"/>
</dbReference>
<dbReference type="PROSITE" id="PS51123">
    <property type="entry name" value="OMPA_2"/>
    <property type="match status" value="1"/>
</dbReference>
<dbReference type="PANTHER" id="PTHR30329:SF21">
    <property type="entry name" value="LIPOPROTEIN YIAD-RELATED"/>
    <property type="match status" value="1"/>
</dbReference>
<dbReference type="InterPro" id="IPR006664">
    <property type="entry name" value="OMP_bac"/>
</dbReference>
<evidence type="ECO:0000256" key="2">
    <source>
        <dbReference type="ARBA" id="ARBA00023136"/>
    </source>
</evidence>
<dbReference type="Proteomes" id="UP001293718">
    <property type="component" value="Unassembled WGS sequence"/>
</dbReference>
<keyword evidence="6" id="KW-0732">Signal</keyword>
<dbReference type="Pfam" id="PF00691">
    <property type="entry name" value="OmpA"/>
    <property type="match status" value="1"/>
</dbReference>
<accession>A0ABU5IRH9</accession>
<sequence>MKHRLMLATLALALASATALVAEPLRAQEVRLYGEQEAVDPQDVAAILGAPRKIKYRALRLLDEAPAAPQQMALATTGQADPGAHPSTAAATVAAAADGAPAAAQSTSALALPVQFAFNSADLLPAARRQLDALAQGIKLLPASRAVLIEGHTDAAGSQVYNEQLSLRRAQSVRRYLVAQYGIAPARLRAVGLGEYDPLPGRDPHAPQNRRVQFRGE</sequence>
<feature type="chain" id="PRO_5047023395" evidence="6">
    <location>
        <begin position="22"/>
        <end position="217"/>
    </location>
</feature>
<keyword evidence="2 4" id="KW-0472">Membrane</keyword>
<keyword evidence="9" id="KW-1185">Reference proteome</keyword>
<dbReference type="EMBL" id="JAXOJX010000119">
    <property type="protein sequence ID" value="MDZ5461497.1"/>
    <property type="molecule type" value="Genomic_DNA"/>
</dbReference>
<dbReference type="PANTHER" id="PTHR30329">
    <property type="entry name" value="STATOR ELEMENT OF FLAGELLAR MOTOR COMPLEX"/>
    <property type="match status" value="1"/>
</dbReference>
<comment type="caution">
    <text evidence="8">The sequence shown here is derived from an EMBL/GenBank/DDBJ whole genome shotgun (WGS) entry which is preliminary data.</text>
</comment>
<evidence type="ECO:0000313" key="8">
    <source>
        <dbReference type="EMBL" id="MDZ5461497.1"/>
    </source>
</evidence>
<name>A0ABU5IRH9_9BURK</name>
<organism evidence="8 9">
    <name type="scientific">Azohydromonas lata</name>
    <dbReference type="NCBI Taxonomy" id="45677"/>
    <lineage>
        <taxon>Bacteria</taxon>
        <taxon>Pseudomonadati</taxon>
        <taxon>Pseudomonadota</taxon>
        <taxon>Betaproteobacteria</taxon>
        <taxon>Burkholderiales</taxon>
        <taxon>Sphaerotilaceae</taxon>
        <taxon>Azohydromonas</taxon>
    </lineage>
</organism>
<evidence type="ECO:0000256" key="3">
    <source>
        <dbReference type="ARBA" id="ARBA00023237"/>
    </source>
</evidence>
<feature type="domain" description="OmpA-like" evidence="7">
    <location>
        <begin position="103"/>
        <end position="217"/>
    </location>
</feature>
<feature type="region of interest" description="Disordered" evidence="5">
    <location>
        <begin position="196"/>
        <end position="217"/>
    </location>
</feature>
<dbReference type="PRINTS" id="PR01021">
    <property type="entry name" value="OMPADOMAIN"/>
</dbReference>
<evidence type="ECO:0000259" key="7">
    <source>
        <dbReference type="PROSITE" id="PS51123"/>
    </source>
</evidence>
<keyword evidence="3" id="KW-0998">Cell outer membrane</keyword>
<dbReference type="Gene3D" id="3.30.1330.60">
    <property type="entry name" value="OmpA-like domain"/>
    <property type="match status" value="1"/>
</dbReference>
<evidence type="ECO:0000256" key="1">
    <source>
        <dbReference type="ARBA" id="ARBA00004442"/>
    </source>
</evidence>
<comment type="subcellular location">
    <subcellularLocation>
        <location evidence="1">Cell outer membrane</location>
    </subcellularLocation>
</comment>
<dbReference type="InterPro" id="IPR050330">
    <property type="entry name" value="Bact_OuterMem_StrucFunc"/>
</dbReference>
<protein>
    <submittedName>
        <fullName evidence="8">OmpA family protein</fullName>
    </submittedName>
</protein>
<dbReference type="CDD" id="cd07185">
    <property type="entry name" value="OmpA_C-like"/>
    <property type="match status" value="1"/>
</dbReference>
<feature type="signal peptide" evidence="6">
    <location>
        <begin position="1"/>
        <end position="21"/>
    </location>
</feature>
<evidence type="ECO:0000256" key="4">
    <source>
        <dbReference type="PROSITE-ProRule" id="PRU00473"/>
    </source>
</evidence>
<reference evidence="8 9" key="1">
    <citation type="submission" date="2023-11" db="EMBL/GenBank/DDBJ databases">
        <title>Draft genome of Azohydromonas lata strain H1 (DSM1123), a polyhydroxyalkanoate producer.</title>
        <authorList>
            <person name="Traversa D."/>
            <person name="D'Addabbo P."/>
            <person name="Pazzani C."/>
            <person name="Manzari C."/>
            <person name="Chiara M."/>
            <person name="Scrascia M."/>
        </authorList>
    </citation>
    <scope>NUCLEOTIDE SEQUENCE [LARGE SCALE GENOMIC DNA]</scope>
    <source>
        <strain evidence="8 9">H1</strain>
    </source>
</reference>
<evidence type="ECO:0000313" key="9">
    <source>
        <dbReference type="Proteomes" id="UP001293718"/>
    </source>
</evidence>
<dbReference type="InterPro" id="IPR006665">
    <property type="entry name" value="OmpA-like"/>
</dbReference>
<evidence type="ECO:0000256" key="5">
    <source>
        <dbReference type="SAM" id="MobiDB-lite"/>
    </source>
</evidence>
<dbReference type="SUPFAM" id="SSF103088">
    <property type="entry name" value="OmpA-like"/>
    <property type="match status" value="1"/>
</dbReference>
<dbReference type="InterPro" id="IPR036737">
    <property type="entry name" value="OmpA-like_sf"/>
</dbReference>
<proteinExistence type="predicted"/>